<dbReference type="GO" id="GO:0016020">
    <property type="term" value="C:membrane"/>
    <property type="evidence" value="ECO:0007669"/>
    <property type="project" value="UniProtKB-SubCell"/>
</dbReference>
<dbReference type="InterPro" id="IPR044712">
    <property type="entry name" value="SLC25A32-like"/>
</dbReference>
<dbReference type="InParanoid" id="K3X3X3"/>
<dbReference type="FunFam" id="1.50.40.10:FF:000181">
    <property type="entry name" value="Mitochondrial folate transporter/carrier"/>
    <property type="match status" value="1"/>
</dbReference>
<evidence type="ECO:0008006" key="13">
    <source>
        <dbReference type="Google" id="ProtNLM"/>
    </source>
</evidence>
<evidence type="ECO:0000256" key="8">
    <source>
        <dbReference type="PROSITE-ProRule" id="PRU00282"/>
    </source>
</evidence>
<evidence type="ECO:0000256" key="3">
    <source>
        <dbReference type="ARBA" id="ARBA00022448"/>
    </source>
</evidence>
<dbReference type="Gene3D" id="1.50.40.10">
    <property type="entry name" value="Mitochondrial carrier domain"/>
    <property type="match status" value="2"/>
</dbReference>
<dbReference type="EMBL" id="GL376637">
    <property type="status" value="NOT_ANNOTATED_CDS"/>
    <property type="molecule type" value="Genomic_DNA"/>
</dbReference>
<accession>K3X3X3</accession>
<dbReference type="GO" id="GO:0015215">
    <property type="term" value="F:nucleotide transmembrane transporter activity"/>
    <property type="evidence" value="ECO:0007669"/>
    <property type="project" value="UniProtKB-ARBA"/>
</dbReference>
<evidence type="ECO:0000256" key="2">
    <source>
        <dbReference type="ARBA" id="ARBA00006375"/>
    </source>
</evidence>
<dbReference type="InterPro" id="IPR002067">
    <property type="entry name" value="MCP"/>
</dbReference>
<reference evidence="11" key="3">
    <citation type="submission" date="2015-02" db="UniProtKB">
        <authorList>
            <consortium name="EnsemblProtists"/>
        </authorList>
    </citation>
    <scope>IDENTIFICATION</scope>
    <source>
        <strain evidence="11">DAOM BR144</strain>
    </source>
</reference>
<keyword evidence="6 10" id="KW-1133">Transmembrane helix</keyword>
<keyword evidence="5" id="KW-0677">Repeat</keyword>
<feature type="repeat" description="Solcar" evidence="8">
    <location>
        <begin position="15"/>
        <end position="102"/>
    </location>
</feature>
<evidence type="ECO:0000256" key="9">
    <source>
        <dbReference type="RuleBase" id="RU000488"/>
    </source>
</evidence>
<feature type="repeat" description="Solcar" evidence="8">
    <location>
        <begin position="113"/>
        <end position="218"/>
    </location>
</feature>
<evidence type="ECO:0000313" key="11">
    <source>
        <dbReference type="EnsemblProtists" id="PYU1_T011922"/>
    </source>
</evidence>
<dbReference type="EnsemblProtists" id="PYU1_T011922">
    <property type="protein sequence ID" value="PYU1_T011922"/>
    <property type="gene ID" value="PYU1_G011896"/>
</dbReference>
<feature type="transmembrane region" description="Helical" evidence="10">
    <location>
        <begin position="116"/>
        <end position="139"/>
    </location>
</feature>
<organism evidence="11 12">
    <name type="scientific">Globisporangium ultimum (strain ATCC 200006 / CBS 805.95 / DAOM BR144)</name>
    <name type="common">Pythium ultimum</name>
    <dbReference type="NCBI Taxonomy" id="431595"/>
    <lineage>
        <taxon>Eukaryota</taxon>
        <taxon>Sar</taxon>
        <taxon>Stramenopiles</taxon>
        <taxon>Oomycota</taxon>
        <taxon>Peronosporomycetes</taxon>
        <taxon>Pythiales</taxon>
        <taxon>Pythiaceae</taxon>
        <taxon>Globisporangium</taxon>
    </lineage>
</organism>
<dbReference type="PANTHER" id="PTHR45683">
    <property type="entry name" value="MITOCHONDRIAL NICOTINAMIDE ADENINE DINUCLEOTIDE TRANSPORTER 1-RELATED-RELATED"/>
    <property type="match status" value="1"/>
</dbReference>
<dbReference type="HOGENOM" id="CLU_015166_6_4_1"/>
<dbReference type="InterPro" id="IPR023395">
    <property type="entry name" value="MCP_dom_sf"/>
</dbReference>
<keyword evidence="12" id="KW-1185">Reference proteome</keyword>
<reference evidence="12" key="2">
    <citation type="submission" date="2010-04" db="EMBL/GenBank/DDBJ databases">
        <authorList>
            <person name="Buell R."/>
            <person name="Hamilton J."/>
            <person name="Hostetler J."/>
        </authorList>
    </citation>
    <scope>NUCLEOTIDE SEQUENCE [LARGE SCALE GENOMIC DNA]</scope>
    <source>
        <strain evidence="12">DAOM:BR144</strain>
    </source>
</reference>
<dbReference type="VEuPathDB" id="FungiDB:PYU1_G011896"/>
<evidence type="ECO:0000256" key="10">
    <source>
        <dbReference type="SAM" id="Phobius"/>
    </source>
</evidence>
<keyword evidence="7 8" id="KW-0472">Membrane</keyword>
<dbReference type="Pfam" id="PF00153">
    <property type="entry name" value="Mito_carr"/>
    <property type="match status" value="3"/>
</dbReference>
<name>K3X3X3_GLOUD</name>
<dbReference type="SUPFAM" id="SSF103506">
    <property type="entry name" value="Mitochondrial carrier"/>
    <property type="match status" value="1"/>
</dbReference>
<dbReference type="Proteomes" id="UP000019132">
    <property type="component" value="Unassembled WGS sequence"/>
</dbReference>
<dbReference type="eggNOG" id="KOG0764">
    <property type="taxonomic scope" value="Eukaryota"/>
</dbReference>
<keyword evidence="4 8" id="KW-0812">Transmembrane</keyword>
<feature type="repeat" description="Solcar" evidence="8">
    <location>
        <begin position="227"/>
        <end position="314"/>
    </location>
</feature>
<dbReference type="InterPro" id="IPR018108">
    <property type="entry name" value="MCP_transmembrane"/>
</dbReference>
<evidence type="ECO:0000256" key="1">
    <source>
        <dbReference type="ARBA" id="ARBA00004141"/>
    </source>
</evidence>
<dbReference type="AlphaFoldDB" id="K3X3X3"/>
<evidence type="ECO:0000313" key="12">
    <source>
        <dbReference type="Proteomes" id="UP000019132"/>
    </source>
</evidence>
<keyword evidence="3 9" id="KW-0813">Transport</keyword>
<comment type="subcellular location">
    <subcellularLocation>
        <location evidence="1">Membrane</location>
        <topology evidence="1">Multi-pass membrane protein</topology>
    </subcellularLocation>
</comment>
<dbReference type="PRINTS" id="PR00926">
    <property type="entry name" value="MITOCARRIER"/>
</dbReference>
<dbReference type="STRING" id="431595.K3X3X3"/>
<evidence type="ECO:0000256" key="7">
    <source>
        <dbReference type="ARBA" id="ARBA00023136"/>
    </source>
</evidence>
<feature type="transmembrane region" description="Helical" evidence="10">
    <location>
        <begin position="80"/>
        <end position="96"/>
    </location>
</feature>
<evidence type="ECO:0000256" key="4">
    <source>
        <dbReference type="ARBA" id="ARBA00022692"/>
    </source>
</evidence>
<dbReference type="PROSITE" id="PS50920">
    <property type="entry name" value="SOLCAR"/>
    <property type="match status" value="3"/>
</dbReference>
<evidence type="ECO:0000256" key="5">
    <source>
        <dbReference type="ARBA" id="ARBA00022737"/>
    </source>
</evidence>
<proteinExistence type="inferred from homology"/>
<sequence length="321" mass="35394">MSMTFMKDLLTQEQWKSVVQSTSGLGAGAISTALLYPLDLVKVRYQVHETSARRYRSLGHAFRTIVGEEGVRSLFRGMSPALYGSALSWGLYMYFYQNAKERYARLADTGMIQGSWQYFFSGIEAGVICVPITNPIWLIKIRMQVQSSAQLKASTASAGKDAALKLAQNVPYRGITDAFRRIVAEEGVMALYKGVVPALFLTTHGAFKFVAYETVKSVYQRHFGPEMDVIPTLAMGAISQAIASTATYPYQVIKARLQQGGASASQYSGTWDCTKKMLRNEGYVGFFKGLVPNLLKVIPTGAIVFASYEKIHSTLSAMVMD</sequence>
<dbReference type="OMA" id="TTVWKHE"/>
<evidence type="ECO:0000256" key="6">
    <source>
        <dbReference type="ARBA" id="ARBA00022989"/>
    </source>
</evidence>
<comment type="similarity">
    <text evidence="2 9">Belongs to the mitochondrial carrier (TC 2.A.29) family.</text>
</comment>
<protein>
    <recommendedName>
        <fullName evidence="13">Mitochondrial folate transporter/carrier</fullName>
    </recommendedName>
</protein>
<reference evidence="12" key="1">
    <citation type="journal article" date="2010" name="Genome Biol.">
        <title>Genome sequence of the necrotrophic plant pathogen Pythium ultimum reveals original pathogenicity mechanisms and effector repertoire.</title>
        <authorList>
            <person name="Levesque C.A."/>
            <person name="Brouwer H."/>
            <person name="Cano L."/>
            <person name="Hamilton J.P."/>
            <person name="Holt C."/>
            <person name="Huitema E."/>
            <person name="Raffaele S."/>
            <person name="Robideau G.P."/>
            <person name="Thines M."/>
            <person name="Win J."/>
            <person name="Zerillo M.M."/>
            <person name="Beakes G.W."/>
            <person name="Boore J.L."/>
            <person name="Busam D."/>
            <person name="Dumas B."/>
            <person name="Ferriera S."/>
            <person name="Fuerstenberg S.I."/>
            <person name="Gachon C.M."/>
            <person name="Gaulin E."/>
            <person name="Govers F."/>
            <person name="Grenville-Briggs L."/>
            <person name="Horner N."/>
            <person name="Hostetler J."/>
            <person name="Jiang R.H."/>
            <person name="Johnson J."/>
            <person name="Krajaejun T."/>
            <person name="Lin H."/>
            <person name="Meijer H.J."/>
            <person name="Moore B."/>
            <person name="Morris P."/>
            <person name="Phuntmart V."/>
            <person name="Puiu D."/>
            <person name="Shetty J."/>
            <person name="Stajich J.E."/>
            <person name="Tripathy S."/>
            <person name="Wawra S."/>
            <person name="van West P."/>
            <person name="Whitty B.R."/>
            <person name="Coutinho P.M."/>
            <person name="Henrissat B."/>
            <person name="Martin F."/>
            <person name="Thomas P.D."/>
            <person name="Tyler B.M."/>
            <person name="De Vries R.P."/>
            <person name="Kamoun S."/>
            <person name="Yandell M."/>
            <person name="Tisserat N."/>
            <person name="Buell C.R."/>
        </authorList>
    </citation>
    <scope>NUCLEOTIDE SEQUENCE</scope>
    <source>
        <strain evidence="12">DAOM:BR144</strain>
    </source>
</reference>